<keyword evidence="7" id="KW-1278">Translocase</keyword>
<keyword evidence="8 11" id="KW-1133">Transmembrane helix</keyword>
<dbReference type="Pfam" id="PF00005">
    <property type="entry name" value="ABC_tran"/>
    <property type="match status" value="1"/>
</dbReference>
<evidence type="ECO:0000256" key="6">
    <source>
        <dbReference type="ARBA" id="ARBA00022840"/>
    </source>
</evidence>
<dbReference type="PROSITE" id="PS50893">
    <property type="entry name" value="ABC_TRANSPORTER_2"/>
    <property type="match status" value="1"/>
</dbReference>
<dbReference type="InterPro" id="IPR036640">
    <property type="entry name" value="ABC1_TM_sf"/>
</dbReference>
<dbReference type="PROSITE" id="PS00211">
    <property type="entry name" value="ABC_TRANSPORTER_1"/>
    <property type="match status" value="1"/>
</dbReference>
<dbReference type="Pfam" id="PF00664">
    <property type="entry name" value="ABC_membrane"/>
    <property type="match status" value="1"/>
</dbReference>
<keyword evidence="4 11" id="KW-0812">Transmembrane</keyword>
<dbReference type="CDD" id="cd18552">
    <property type="entry name" value="ABC_6TM_MsbA_like"/>
    <property type="match status" value="1"/>
</dbReference>
<keyword evidence="10 11" id="KW-0472">Membrane</keyword>
<feature type="domain" description="ABC transporter" evidence="12">
    <location>
        <begin position="341"/>
        <end position="577"/>
    </location>
</feature>
<dbReference type="PANTHER" id="PTHR43394">
    <property type="entry name" value="ATP-DEPENDENT PERMEASE MDL1, MITOCHONDRIAL"/>
    <property type="match status" value="1"/>
</dbReference>
<dbReference type="InterPro" id="IPR039421">
    <property type="entry name" value="Type_1_exporter"/>
</dbReference>
<sequence>MKLAPADAPRLYRRLLGYVRRQRGVFALSVLAVALDAAGQGLFFYLLRPLIDDTIAAPDPTFNLVLPTLVLAAVLLRILGNFGGVFGMEWVGRRVIADLRGDLFARYLELPAAYFDRHSSGQMISRVTYNAEQVAQATTTALIGTIRDILTVVALVTVMLIQSWRLTMTMLLLVPVIALVVTVISHRFRRISTRIQDSMGDVTHVTEEAVNGHEVIKVFGARDQEKDSFSSINENNRRLHLKLTATQLLSSSLIQLAAGAAVILLLIIAASDFMRAEVTAGIFMSVLAAMVACIPPLKRLTKMHVVIEKGLAAAESIFAVLDTPPEPDEGSVDPGRVRGEIEFDRVCFRYPSADLAALTDISFRVSPGSVTALVGRSGSGKTTLVKLLPRFYSPDSGQLRIDGVELGEYKLDALRRQIALVSQDVVLFNDTVAANIAYGSIDRPSRAAIEEAARAAHAMEFIERLPDGLDASIGEGGALLSGGQRQRLAIARALLKDAPILILDEATSALDAESEQAVQAALEVLMAGRTTLVIAHRLATVQKADQVVVLDGGRMVERGTHESLLAHEGGIYRHLHKLQLVDR</sequence>
<reference evidence="14 15" key="1">
    <citation type="submission" date="2020-02" db="EMBL/GenBank/DDBJ databases">
        <authorList>
            <person name="Zhang X.-Y."/>
        </authorList>
    </citation>
    <scope>NUCLEOTIDE SEQUENCE [LARGE SCALE GENOMIC DNA]</scope>
    <source>
        <strain evidence="14 15">C33</strain>
    </source>
</reference>
<dbReference type="EMBL" id="JAAGSC010000031">
    <property type="protein sequence ID" value="NDY94651.1"/>
    <property type="molecule type" value="Genomic_DNA"/>
</dbReference>
<dbReference type="GO" id="GO:0005524">
    <property type="term" value="F:ATP binding"/>
    <property type="evidence" value="ECO:0007669"/>
    <property type="project" value="UniProtKB-KW"/>
</dbReference>
<dbReference type="Gene3D" id="1.20.1560.10">
    <property type="entry name" value="ABC transporter type 1, transmembrane domain"/>
    <property type="match status" value="1"/>
</dbReference>
<dbReference type="NCBIfam" id="TIGR02203">
    <property type="entry name" value="MsbA_lipidA"/>
    <property type="match status" value="1"/>
</dbReference>
<keyword evidence="15" id="KW-1185">Reference proteome</keyword>
<evidence type="ECO:0000256" key="11">
    <source>
        <dbReference type="SAM" id="Phobius"/>
    </source>
</evidence>
<feature type="transmembrane region" description="Helical" evidence="11">
    <location>
        <begin position="66"/>
        <end position="86"/>
    </location>
</feature>
<dbReference type="GO" id="GO:0015421">
    <property type="term" value="F:ABC-type oligopeptide transporter activity"/>
    <property type="evidence" value="ECO:0007669"/>
    <property type="project" value="TreeGrafter"/>
</dbReference>
<comment type="caution">
    <text evidence="14">The sequence shown here is derived from an EMBL/GenBank/DDBJ whole genome shotgun (WGS) entry which is preliminary data.</text>
</comment>
<evidence type="ECO:0000256" key="1">
    <source>
        <dbReference type="ARBA" id="ARBA00004651"/>
    </source>
</evidence>
<evidence type="ECO:0000256" key="3">
    <source>
        <dbReference type="ARBA" id="ARBA00022475"/>
    </source>
</evidence>
<evidence type="ECO:0000259" key="12">
    <source>
        <dbReference type="PROSITE" id="PS50893"/>
    </source>
</evidence>
<dbReference type="RefSeq" id="WP_164210046.1">
    <property type="nucleotide sequence ID" value="NZ_JAAGSC010000031.1"/>
</dbReference>
<keyword evidence="3" id="KW-1003">Cell membrane</keyword>
<keyword evidence="6 14" id="KW-0067">ATP-binding</keyword>
<dbReference type="InterPro" id="IPR027417">
    <property type="entry name" value="P-loop_NTPase"/>
</dbReference>
<dbReference type="Proteomes" id="UP000484885">
    <property type="component" value="Unassembled WGS sequence"/>
</dbReference>
<evidence type="ECO:0000256" key="9">
    <source>
        <dbReference type="ARBA" id="ARBA00023055"/>
    </source>
</evidence>
<dbReference type="InterPro" id="IPR003593">
    <property type="entry name" value="AAA+_ATPase"/>
</dbReference>
<dbReference type="InterPro" id="IPR011917">
    <property type="entry name" value="ABC_transpr_lipidA"/>
</dbReference>
<keyword evidence="9" id="KW-0445">Lipid transport</keyword>
<evidence type="ECO:0000313" key="15">
    <source>
        <dbReference type="Proteomes" id="UP000484885"/>
    </source>
</evidence>
<feature type="transmembrane region" description="Helical" evidence="11">
    <location>
        <begin position="170"/>
        <end position="188"/>
    </location>
</feature>
<dbReference type="GO" id="GO:0005886">
    <property type="term" value="C:plasma membrane"/>
    <property type="evidence" value="ECO:0007669"/>
    <property type="project" value="UniProtKB-SubCell"/>
</dbReference>
<evidence type="ECO:0000256" key="10">
    <source>
        <dbReference type="ARBA" id="ARBA00023136"/>
    </source>
</evidence>
<name>A0A845V311_9GAMM</name>
<feature type="transmembrane region" description="Helical" evidence="11">
    <location>
        <begin position="248"/>
        <end position="270"/>
    </location>
</feature>
<feature type="transmembrane region" description="Helical" evidence="11">
    <location>
        <begin position="276"/>
        <end position="294"/>
    </location>
</feature>
<organism evidence="14 15">
    <name type="scientific">Wenzhouxiangella limi</name>
    <dbReference type="NCBI Taxonomy" id="2707351"/>
    <lineage>
        <taxon>Bacteria</taxon>
        <taxon>Pseudomonadati</taxon>
        <taxon>Pseudomonadota</taxon>
        <taxon>Gammaproteobacteria</taxon>
        <taxon>Chromatiales</taxon>
        <taxon>Wenzhouxiangellaceae</taxon>
        <taxon>Wenzhouxiangella</taxon>
    </lineage>
</organism>
<dbReference type="PROSITE" id="PS50929">
    <property type="entry name" value="ABC_TM1F"/>
    <property type="match status" value="1"/>
</dbReference>
<dbReference type="SMART" id="SM00382">
    <property type="entry name" value="AAA"/>
    <property type="match status" value="1"/>
</dbReference>
<dbReference type="Gene3D" id="3.40.50.300">
    <property type="entry name" value="P-loop containing nucleotide triphosphate hydrolases"/>
    <property type="match status" value="1"/>
</dbReference>
<evidence type="ECO:0000256" key="7">
    <source>
        <dbReference type="ARBA" id="ARBA00022967"/>
    </source>
</evidence>
<dbReference type="AlphaFoldDB" id="A0A845V311"/>
<feature type="domain" description="ABC transmembrane type-1" evidence="13">
    <location>
        <begin position="27"/>
        <end position="301"/>
    </location>
</feature>
<comment type="subcellular location">
    <subcellularLocation>
        <location evidence="1">Cell membrane</location>
        <topology evidence="1">Multi-pass membrane protein</topology>
    </subcellularLocation>
</comment>
<dbReference type="FunFam" id="3.40.50.300:FF:000140">
    <property type="entry name" value="Lipid A export ATP-binding/permease protein MsbA"/>
    <property type="match status" value="1"/>
</dbReference>
<proteinExistence type="predicted"/>
<dbReference type="SUPFAM" id="SSF90123">
    <property type="entry name" value="ABC transporter transmembrane region"/>
    <property type="match status" value="1"/>
</dbReference>
<evidence type="ECO:0000259" key="13">
    <source>
        <dbReference type="PROSITE" id="PS50929"/>
    </source>
</evidence>
<keyword evidence="2" id="KW-0813">Transport</keyword>
<dbReference type="InterPro" id="IPR017871">
    <property type="entry name" value="ABC_transporter-like_CS"/>
</dbReference>
<dbReference type="InterPro" id="IPR003439">
    <property type="entry name" value="ABC_transporter-like_ATP-bd"/>
</dbReference>
<dbReference type="GO" id="GO:0034040">
    <property type="term" value="F:ATPase-coupled lipid transmembrane transporter activity"/>
    <property type="evidence" value="ECO:0007669"/>
    <property type="project" value="InterPro"/>
</dbReference>
<protein>
    <submittedName>
        <fullName evidence="14">Lipid A export permease/ATP-binding protein MsbA</fullName>
    </submittedName>
</protein>
<feature type="transmembrane region" description="Helical" evidence="11">
    <location>
        <begin position="24"/>
        <end position="46"/>
    </location>
</feature>
<feature type="transmembrane region" description="Helical" evidence="11">
    <location>
        <begin position="146"/>
        <end position="164"/>
    </location>
</feature>
<accession>A0A845V311</accession>
<evidence type="ECO:0000256" key="5">
    <source>
        <dbReference type="ARBA" id="ARBA00022741"/>
    </source>
</evidence>
<evidence type="ECO:0000256" key="8">
    <source>
        <dbReference type="ARBA" id="ARBA00022989"/>
    </source>
</evidence>
<evidence type="ECO:0000256" key="2">
    <source>
        <dbReference type="ARBA" id="ARBA00022448"/>
    </source>
</evidence>
<dbReference type="SUPFAM" id="SSF52540">
    <property type="entry name" value="P-loop containing nucleoside triphosphate hydrolases"/>
    <property type="match status" value="1"/>
</dbReference>
<dbReference type="InterPro" id="IPR011527">
    <property type="entry name" value="ABC1_TM_dom"/>
</dbReference>
<gene>
    <name evidence="14" type="primary">msbA</name>
    <name evidence="14" type="ORF">G3I74_02770</name>
</gene>
<dbReference type="PANTHER" id="PTHR43394:SF1">
    <property type="entry name" value="ATP-BINDING CASSETTE SUB-FAMILY B MEMBER 10, MITOCHONDRIAL"/>
    <property type="match status" value="1"/>
</dbReference>
<dbReference type="GO" id="GO:0016887">
    <property type="term" value="F:ATP hydrolysis activity"/>
    <property type="evidence" value="ECO:0007669"/>
    <property type="project" value="InterPro"/>
</dbReference>
<evidence type="ECO:0000256" key="4">
    <source>
        <dbReference type="ARBA" id="ARBA00022692"/>
    </source>
</evidence>
<evidence type="ECO:0000313" key="14">
    <source>
        <dbReference type="EMBL" id="NDY94651.1"/>
    </source>
</evidence>
<keyword evidence="5" id="KW-0547">Nucleotide-binding</keyword>